<gene>
    <name evidence="7" type="ORF">CK936_20805</name>
</gene>
<feature type="region of interest" description="Disordered" evidence="5">
    <location>
        <begin position="409"/>
        <end position="437"/>
    </location>
</feature>
<accession>A0A2A2D6H9</accession>
<dbReference type="Pfam" id="PF12588">
    <property type="entry name" value="PSDC"/>
    <property type="match status" value="1"/>
</dbReference>
<keyword evidence="4" id="KW-0670">Pyruvate</keyword>
<dbReference type="RefSeq" id="WP_095582465.1">
    <property type="nucleotide sequence ID" value="NZ_JAJQQS010000018.1"/>
</dbReference>
<feature type="domain" description="L-tryptophan decarboxylase PsiD-like" evidence="6">
    <location>
        <begin position="61"/>
        <end position="191"/>
    </location>
</feature>
<proteinExistence type="predicted"/>
<keyword evidence="1" id="KW-0210">Decarboxylase</keyword>
<feature type="compositionally biased region" description="Low complexity" evidence="5">
    <location>
        <begin position="427"/>
        <end position="437"/>
    </location>
</feature>
<evidence type="ECO:0000256" key="5">
    <source>
        <dbReference type="SAM" id="MobiDB-lite"/>
    </source>
</evidence>
<name>A0A2A2D6H9_9ACTN</name>
<dbReference type="EMBL" id="NSJV01000405">
    <property type="protein sequence ID" value="PAU47046.1"/>
    <property type="molecule type" value="Genomic_DNA"/>
</dbReference>
<protein>
    <submittedName>
        <fullName evidence="7">Phosphatidylserine decarboxylase</fullName>
    </submittedName>
</protein>
<sequence>MTQHTPQIRSAQHIERRYRNSFGRAAGYLPKNRAALDAWLEQFSRDVHEKRARNAIVRRRSVDDLQQLIERDGVIRMYVSRMIEDAHAINADAKHTVRDIPDLLDHLDCVVTSTPRYYPKGDPDRNFFPLSSLFCYMMMTEPGYAVFRDKQFNRALLGILREWCTHLDSPDSRDVLNKEEHGWLSPAAKDEFKLEQFLIDWDDDHGGFPSYNAFFHRELLDGERPIAGKHDPRVVVSANDGRVVRIRRNIKRSDEFWAKGQRYSLHDMLDSSDLTDSFIGGDVLQSFLSGADYHRWHAPVTGIVRSARVVEALMFTELEGVWEPSSGTESQVYGASVNTRGLVFIEAPAPLGMVCVMPLGMTEISSVTLTVRPGDHVTKGDQLGYFSYGGSSMCLLFQKGAIEEFTVPDNPGDMESGHPIQVNSQVARAAAAPKRKA</sequence>
<dbReference type="GO" id="GO:0006646">
    <property type="term" value="P:phosphatidylethanolamine biosynthetic process"/>
    <property type="evidence" value="ECO:0007669"/>
    <property type="project" value="TreeGrafter"/>
</dbReference>
<dbReference type="InterPro" id="IPR022237">
    <property type="entry name" value="PsiD-like"/>
</dbReference>
<evidence type="ECO:0000256" key="1">
    <source>
        <dbReference type="ARBA" id="ARBA00022793"/>
    </source>
</evidence>
<comment type="caution">
    <text evidence="7">The sequence shown here is derived from an EMBL/GenBank/DDBJ whole genome shotgun (WGS) entry which is preliminary data.</text>
</comment>
<keyword evidence="3" id="KW-0456">Lyase</keyword>
<organism evidence="7 8">
    <name type="scientific">Streptomyces albireticuli</name>
    <dbReference type="NCBI Taxonomy" id="1940"/>
    <lineage>
        <taxon>Bacteria</taxon>
        <taxon>Bacillati</taxon>
        <taxon>Actinomycetota</taxon>
        <taxon>Actinomycetes</taxon>
        <taxon>Kitasatosporales</taxon>
        <taxon>Streptomycetaceae</taxon>
        <taxon>Streptomyces</taxon>
    </lineage>
</organism>
<evidence type="ECO:0000256" key="3">
    <source>
        <dbReference type="ARBA" id="ARBA00023239"/>
    </source>
</evidence>
<dbReference type="AlphaFoldDB" id="A0A2A2D6H9"/>
<dbReference type="GO" id="GO:0004609">
    <property type="term" value="F:phosphatidylserine decarboxylase activity"/>
    <property type="evidence" value="ECO:0007669"/>
    <property type="project" value="InterPro"/>
</dbReference>
<dbReference type="PANTHER" id="PTHR10067:SF9">
    <property type="entry name" value="PHOSPHATIDYLSERINE DECARBOXYLASE FAMILY PROTEIN (AFU_ORTHOLOGUE AFUA_7G01730)"/>
    <property type="match status" value="1"/>
</dbReference>
<keyword evidence="8" id="KW-1185">Reference proteome</keyword>
<dbReference type="PANTHER" id="PTHR10067">
    <property type="entry name" value="PHOSPHATIDYLSERINE DECARBOXYLASE"/>
    <property type="match status" value="1"/>
</dbReference>
<evidence type="ECO:0000256" key="4">
    <source>
        <dbReference type="ARBA" id="ARBA00023317"/>
    </source>
</evidence>
<dbReference type="Proteomes" id="UP000218944">
    <property type="component" value="Unassembled WGS sequence"/>
</dbReference>
<dbReference type="InterPro" id="IPR003817">
    <property type="entry name" value="PS_Dcarbxylase"/>
</dbReference>
<evidence type="ECO:0000313" key="8">
    <source>
        <dbReference type="Proteomes" id="UP000218944"/>
    </source>
</evidence>
<reference evidence="7 8" key="1">
    <citation type="submission" date="2017-08" db="EMBL/GenBank/DDBJ databases">
        <title>Genome sequence of Streptomyces albireticuli NRRL B-1670.</title>
        <authorList>
            <person name="Graham D.E."/>
            <person name="Mahan K.M."/>
            <person name="Klingeman D.M."/>
            <person name="Hettich R.L."/>
            <person name="Parry R.J."/>
            <person name="Spain J.C."/>
        </authorList>
    </citation>
    <scope>NUCLEOTIDE SEQUENCE [LARGE SCALE GENOMIC DNA]</scope>
    <source>
        <strain evidence="7 8">NRRL B-1670</strain>
    </source>
</reference>
<evidence type="ECO:0000259" key="6">
    <source>
        <dbReference type="Pfam" id="PF12588"/>
    </source>
</evidence>
<evidence type="ECO:0000313" key="7">
    <source>
        <dbReference type="EMBL" id="PAU47046.1"/>
    </source>
</evidence>
<dbReference type="Pfam" id="PF02666">
    <property type="entry name" value="PS_Dcarbxylase"/>
    <property type="match status" value="1"/>
</dbReference>
<evidence type="ECO:0000256" key="2">
    <source>
        <dbReference type="ARBA" id="ARBA00023145"/>
    </source>
</evidence>
<keyword evidence="2" id="KW-0865">Zymogen</keyword>